<dbReference type="Pfam" id="PF01597">
    <property type="entry name" value="GCV_H"/>
    <property type="match status" value="1"/>
</dbReference>
<gene>
    <name evidence="7" type="ORF">PNOK_0213500</name>
</gene>
<dbReference type="PANTHER" id="PTHR11715:SF3">
    <property type="entry name" value="GLYCINE CLEAVAGE SYSTEM H PROTEIN-RELATED"/>
    <property type="match status" value="1"/>
</dbReference>
<dbReference type="PROSITE" id="PS00189">
    <property type="entry name" value="LIPOYL"/>
    <property type="match status" value="1"/>
</dbReference>
<dbReference type="InterPro" id="IPR011053">
    <property type="entry name" value="Single_hybrid_motif"/>
</dbReference>
<dbReference type="NCBIfam" id="NF002270">
    <property type="entry name" value="PRK01202.1"/>
    <property type="match status" value="1"/>
</dbReference>
<keyword evidence="5" id="KW-0496">Mitochondrion</keyword>
<evidence type="ECO:0000313" key="8">
    <source>
        <dbReference type="Proteomes" id="UP000217199"/>
    </source>
</evidence>
<dbReference type="AlphaFoldDB" id="A0A286URF3"/>
<evidence type="ECO:0000256" key="3">
    <source>
        <dbReference type="ARBA" id="ARBA00022946"/>
    </source>
</evidence>
<dbReference type="GO" id="GO:0019464">
    <property type="term" value="P:glycine decarboxylation via glycine cleavage system"/>
    <property type="evidence" value="ECO:0007669"/>
    <property type="project" value="UniProtKB-UniRule"/>
</dbReference>
<name>A0A286URF3_9AGAM</name>
<keyword evidence="8" id="KW-1185">Reference proteome</keyword>
<dbReference type="InterPro" id="IPR000089">
    <property type="entry name" value="Biotin_lipoyl"/>
</dbReference>
<dbReference type="InterPro" id="IPR002930">
    <property type="entry name" value="GCV_H"/>
</dbReference>
<feature type="domain" description="Lipoyl-binding" evidence="6">
    <location>
        <begin position="57"/>
        <end position="139"/>
    </location>
</feature>
<dbReference type="InterPro" id="IPR033753">
    <property type="entry name" value="GCV_H/Fam206"/>
</dbReference>
<accession>A0A286URF3</accession>
<dbReference type="InParanoid" id="A0A286URF3"/>
<dbReference type="GO" id="GO:0005960">
    <property type="term" value="C:glycine cleavage complex"/>
    <property type="evidence" value="ECO:0007669"/>
    <property type="project" value="UniProtKB-UniRule"/>
</dbReference>
<evidence type="ECO:0000256" key="4">
    <source>
        <dbReference type="PIRSR" id="PIRSR617453-50"/>
    </source>
</evidence>
<keyword evidence="2 4" id="KW-0450">Lipoyl</keyword>
<dbReference type="InterPro" id="IPR017453">
    <property type="entry name" value="GCV_H_sub"/>
</dbReference>
<sequence>MSFFAALRTASRTPLRASTLAVARRPQKFSPVLARTLVTKKYTSDHEVVAFDDATNIGTVSITDYAQSSLGDVVFVELPTVGTEVAAGDQIGAVESVKAASDIYSPVSGTVEEVNESLGDQPGLINKSPEDKAWLCKIKLSNPSEVEGLMDAEAYKAHCESH</sequence>
<comment type="caution">
    <text evidence="7">The sequence shown here is derived from an EMBL/GenBank/DDBJ whole genome shotgun (WGS) entry which is preliminary data.</text>
</comment>
<comment type="function">
    <text evidence="5">The H protein shuttles the methylamine group of glycine from the P protein to the T protein.</text>
</comment>
<dbReference type="GO" id="GO:0009249">
    <property type="term" value="P:protein lipoylation"/>
    <property type="evidence" value="ECO:0007669"/>
    <property type="project" value="TreeGrafter"/>
</dbReference>
<dbReference type="Proteomes" id="UP000217199">
    <property type="component" value="Unassembled WGS sequence"/>
</dbReference>
<dbReference type="InterPro" id="IPR003016">
    <property type="entry name" value="2-oxoA_DH_lipoyl-BS"/>
</dbReference>
<feature type="modified residue" description="N6-lipoyllysine" evidence="4">
    <location>
        <position position="98"/>
    </location>
</feature>
<dbReference type="NCBIfam" id="TIGR00527">
    <property type="entry name" value="gcvH"/>
    <property type="match status" value="1"/>
</dbReference>
<dbReference type="Gene3D" id="2.40.50.100">
    <property type="match status" value="1"/>
</dbReference>
<dbReference type="SUPFAM" id="SSF51230">
    <property type="entry name" value="Single hybrid motif"/>
    <property type="match status" value="1"/>
</dbReference>
<protein>
    <recommendedName>
        <fullName evidence="5">Glycine cleavage system H protein</fullName>
    </recommendedName>
</protein>
<evidence type="ECO:0000313" key="7">
    <source>
        <dbReference type="EMBL" id="PAV22178.1"/>
    </source>
</evidence>
<comment type="subunit">
    <text evidence="5">The glycine cleavage system is composed of four proteins: P, T, L and H.</text>
</comment>
<comment type="similarity">
    <text evidence="1 5">Belongs to the GcvH family.</text>
</comment>
<dbReference type="STRING" id="2282107.A0A286URF3"/>
<evidence type="ECO:0000256" key="5">
    <source>
        <dbReference type="RuleBase" id="RU364055"/>
    </source>
</evidence>
<evidence type="ECO:0000256" key="1">
    <source>
        <dbReference type="ARBA" id="ARBA00009249"/>
    </source>
</evidence>
<comment type="subcellular location">
    <subcellularLocation>
        <location evidence="5">Mitochondrion</location>
    </subcellularLocation>
</comment>
<evidence type="ECO:0000259" key="6">
    <source>
        <dbReference type="PROSITE" id="PS50968"/>
    </source>
</evidence>
<evidence type="ECO:0000256" key="2">
    <source>
        <dbReference type="ARBA" id="ARBA00022823"/>
    </source>
</evidence>
<dbReference type="HAMAP" id="MF_00272">
    <property type="entry name" value="GcvH"/>
    <property type="match status" value="1"/>
</dbReference>
<dbReference type="EMBL" id="NBII01000002">
    <property type="protein sequence ID" value="PAV22178.1"/>
    <property type="molecule type" value="Genomic_DNA"/>
</dbReference>
<dbReference type="GO" id="GO:0005739">
    <property type="term" value="C:mitochondrion"/>
    <property type="evidence" value="ECO:0007669"/>
    <property type="project" value="UniProtKB-SubCell"/>
</dbReference>
<dbReference type="PROSITE" id="PS50968">
    <property type="entry name" value="BIOTINYL_LIPOYL"/>
    <property type="match status" value="1"/>
</dbReference>
<dbReference type="CDD" id="cd06848">
    <property type="entry name" value="GCS_H"/>
    <property type="match status" value="1"/>
</dbReference>
<dbReference type="OrthoDB" id="10264154at2759"/>
<comment type="cofactor">
    <cofactor evidence="5">
        <name>(R)-lipoate</name>
        <dbReference type="ChEBI" id="CHEBI:83088"/>
    </cofactor>
    <text evidence="5">Binds 1 lipoyl cofactor covalently.</text>
</comment>
<dbReference type="FunCoup" id="A0A286URF3">
    <property type="interactions" value="513"/>
</dbReference>
<keyword evidence="3 5" id="KW-0809">Transit peptide</keyword>
<organism evidence="7 8">
    <name type="scientific">Pyrrhoderma noxium</name>
    <dbReference type="NCBI Taxonomy" id="2282107"/>
    <lineage>
        <taxon>Eukaryota</taxon>
        <taxon>Fungi</taxon>
        <taxon>Dikarya</taxon>
        <taxon>Basidiomycota</taxon>
        <taxon>Agaricomycotina</taxon>
        <taxon>Agaricomycetes</taxon>
        <taxon>Hymenochaetales</taxon>
        <taxon>Hymenochaetaceae</taxon>
        <taxon>Pyrrhoderma</taxon>
    </lineage>
</organism>
<reference evidence="7 8" key="1">
    <citation type="journal article" date="2017" name="Mol. Ecol.">
        <title>Comparative and population genomic landscape of Phellinus noxius: A hypervariable fungus causing root rot in trees.</title>
        <authorList>
            <person name="Chung C.L."/>
            <person name="Lee T.J."/>
            <person name="Akiba M."/>
            <person name="Lee H.H."/>
            <person name="Kuo T.H."/>
            <person name="Liu D."/>
            <person name="Ke H.M."/>
            <person name="Yokoi T."/>
            <person name="Roa M.B."/>
            <person name="Lu M.J."/>
            <person name="Chang Y.Y."/>
            <person name="Ann P.J."/>
            <person name="Tsai J.N."/>
            <person name="Chen C.Y."/>
            <person name="Tzean S.S."/>
            <person name="Ota Y."/>
            <person name="Hattori T."/>
            <person name="Sahashi N."/>
            <person name="Liou R.F."/>
            <person name="Kikuchi T."/>
            <person name="Tsai I.J."/>
        </authorList>
    </citation>
    <scope>NUCLEOTIDE SEQUENCE [LARGE SCALE GENOMIC DNA]</scope>
    <source>
        <strain evidence="7 8">FFPRI411160</strain>
    </source>
</reference>
<proteinExistence type="inferred from homology"/>
<dbReference type="PANTHER" id="PTHR11715">
    <property type="entry name" value="GLYCINE CLEAVAGE SYSTEM H PROTEIN"/>
    <property type="match status" value="1"/>
</dbReference>